<dbReference type="SUPFAM" id="SSF51735">
    <property type="entry name" value="NAD(P)-binding Rossmann-fold domains"/>
    <property type="match status" value="1"/>
</dbReference>
<proteinExistence type="inferred from homology"/>
<dbReference type="GO" id="GO:0048038">
    <property type="term" value="F:quinone binding"/>
    <property type="evidence" value="ECO:0007669"/>
    <property type="project" value="TreeGrafter"/>
</dbReference>
<dbReference type="GO" id="GO:0016616">
    <property type="term" value="F:oxidoreductase activity, acting on the CH-OH group of donors, NAD or NADP as acceptor"/>
    <property type="evidence" value="ECO:0007669"/>
    <property type="project" value="TreeGrafter"/>
</dbReference>
<gene>
    <name evidence="3" type="ORF">HY618_02655</name>
</gene>
<evidence type="ECO:0000256" key="1">
    <source>
        <dbReference type="ARBA" id="ARBA00006484"/>
    </source>
</evidence>
<dbReference type="PROSITE" id="PS00061">
    <property type="entry name" value="ADH_SHORT"/>
    <property type="match status" value="1"/>
</dbReference>
<evidence type="ECO:0000256" key="2">
    <source>
        <dbReference type="ARBA" id="ARBA00023002"/>
    </source>
</evidence>
<evidence type="ECO:0000313" key="3">
    <source>
        <dbReference type="EMBL" id="MBI4251334.1"/>
    </source>
</evidence>
<dbReference type="EMBL" id="JACQRX010000120">
    <property type="protein sequence ID" value="MBI4251334.1"/>
    <property type="molecule type" value="Genomic_DNA"/>
</dbReference>
<organism evidence="3 4">
    <name type="scientific">Tectimicrobiota bacterium</name>
    <dbReference type="NCBI Taxonomy" id="2528274"/>
    <lineage>
        <taxon>Bacteria</taxon>
        <taxon>Pseudomonadati</taxon>
        <taxon>Nitrospinota/Tectimicrobiota group</taxon>
        <taxon>Candidatus Tectimicrobiota</taxon>
    </lineage>
</organism>
<dbReference type="NCBIfam" id="NF005559">
    <property type="entry name" value="PRK07231.1"/>
    <property type="match status" value="1"/>
</dbReference>
<dbReference type="InterPro" id="IPR036291">
    <property type="entry name" value="NAD(P)-bd_dom_sf"/>
</dbReference>
<dbReference type="AlphaFoldDB" id="A0A933E9U3"/>
<sequence length="249" mass="26187">MRLKGRVAMVTGAASGIGEAVSRLFAREGASVLACDRDRERLEKLCAGLAKEGHAARGEALDVSKSDQVRRAVEAGLGAFGRIDILINNAGISPKKPYLDYTEEDWDAVLGVDLKGEYLCIRAVSEQMMARKYGRIVNLSSSAWRLGSVAAGFPYTAAKAGVIGLTRALARTLGPHGITVNAIAPGPTATPLTDPWLPAREKEVVAQIPLGRVGRPIDIANAALFLSSDEASYITGICLDVNGGIVMGG</sequence>
<keyword evidence="2" id="KW-0560">Oxidoreductase</keyword>
<accession>A0A933E9U3</accession>
<dbReference type="GO" id="GO:0006633">
    <property type="term" value="P:fatty acid biosynthetic process"/>
    <property type="evidence" value="ECO:0007669"/>
    <property type="project" value="TreeGrafter"/>
</dbReference>
<dbReference type="NCBIfam" id="NF009466">
    <property type="entry name" value="PRK12826.1-2"/>
    <property type="match status" value="1"/>
</dbReference>
<dbReference type="InterPro" id="IPR020904">
    <property type="entry name" value="Sc_DH/Rdtase_CS"/>
</dbReference>
<dbReference type="PANTHER" id="PTHR42760">
    <property type="entry name" value="SHORT-CHAIN DEHYDROGENASES/REDUCTASES FAMILY MEMBER"/>
    <property type="match status" value="1"/>
</dbReference>
<reference evidence="3" key="1">
    <citation type="submission" date="2020-07" db="EMBL/GenBank/DDBJ databases">
        <title>Huge and variable diversity of episymbiotic CPR bacteria and DPANN archaea in groundwater ecosystems.</title>
        <authorList>
            <person name="He C.Y."/>
            <person name="Keren R."/>
            <person name="Whittaker M."/>
            <person name="Farag I.F."/>
            <person name="Doudna J."/>
            <person name="Cate J.H.D."/>
            <person name="Banfield J.F."/>
        </authorList>
    </citation>
    <scope>NUCLEOTIDE SEQUENCE</scope>
    <source>
        <strain evidence="3">NC_groundwater_1370_Ag_S-0.2um_69_93</strain>
    </source>
</reference>
<comment type="similarity">
    <text evidence="1">Belongs to the short-chain dehydrogenases/reductases (SDR) family.</text>
</comment>
<dbReference type="PRINTS" id="PR00080">
    <property type="entry name" value="SDRFAMILY"/>
</dbReference>
<dbReference type="InterPro" id="IPR002347">
    <property type="entry name" value="SDR_fam"/>
</dbReference>
<dbReference type="Gene3D" id="3.40.50.720">
    <property type="entry name" value="NAD(P)-binding Rossmann-like Domain"/>
    <property type="match status" value="1"/>
</dbReference>
<name>A0A933E9U3_UNCTE</name>
<dbReference type="FunFam" id="3.40.50.720:FF:000084">
    <property type="entry name" value="Short-chain dehydrogenase reductase"/>
    <property type="match status" value="1"/>
</dbReference>
<protein>
    <submittedName>
        <fullName evidence="3">SDR family oxidoreductase</fullName>
    </submittedName>
</protein>
<comment type="caution">
    <text evidence="3">The sequence shown here is derived from an EMBL/GenBank/DDBJ whole genome shotgun (WGS) entry which is preliminary data.</text>
</comment>
<dbReference type="PRINTS" id="PR00081">
    <property type="entry name" value="GDHRDH"/>
</dbReference>
<dbReference type="PANTHER" id="PTHR42760:SF133">
    <property type="entry name" value="3-OXOACYL-[ACYL-CARRIER-PROTEIN] REDUCTASE"/>
    <property type="match status" value="1"/>
</dbReference>
<dbReference type="Pfam" id="PF13561">
    <property type="entry name" value="adh_short_C2"/>
    <property type="match status" value="1"/>
</dbReference>
<dbReference type="Proteomes" id="UP000752292">
    <property type="component" value="Unassembled WGS sequence"/>
</dbReference>
<evidence type="ECO:0000313" key="4">
    <source>
        <dbReference type="Proteomes" id="UP000752292"/>
    </source>
</evidence>